<evidence type="ECO:0000259" key="15">
    <source>
        <dbReference type="Pfam" id="PF08028"/>
    </source>
</evidence>
<comment type="caution">
    <text evidence="16">The sequence shown here is derived from an EMBL/GenBank/DDBJ whole genome shotgun (WGS) entry which is preliminary data.</text>
</comment>
<dbReference type="InterPro" id="IPR013107">
    <property type="entry name" value="Acyl-CoA_DH_C"/>
</dbReference>
<keyword evidence="6" id="KW-0503">Monooxygenase</keyword>
<dbReference type="InterPro" id="IPR046373">
    <property type="entry name" value="Acyl-CoA_Oxase/DH_mid-dom_sf"/>
</dbReference>
<dbReference type="Gene3D" id="1.10.540.10">
    <property type="entry name" value="Acyl-CoA dehydrogenase/oxidase, N-terminal domain"/>
    <property type="match status" value="1"/>
</dbReference>
<feature type="domain" description="Acyl-CoA dehydrogenase C-terminal" evidence="15">
    <location>
        <begin position="241"/>
        <end position="376"/>
    </location>
</feature>
<keyword evidence="2" id="KW-0285">Flavoprotein</keyword>
<evidence type="ECO:0000256" key="2">
    <source>
        <dbReference type="ARBA" id="ARBA00022630"/>
    </source>
</evidence>
<name>A0ABP7BSI0_9MICO</name>
<feature type="domain" description="Acyl-CoA oxidase/dehydrogenase middle" evidence="14">
    <location>
        <begin position="125"/>
        <end position="213"/>
    </location>
</feature>
<dbReference type="Proteomes" id="UP001410795">
    <property type="component" value="Unassembled WGS sequence"/>
</dbReference>
<comment type="pathway">
    <text evidence="7">Sulfur metabolism; dibenzothiophene degradation.</text>
</comment>
<dbReference type="InterPro" id="IPR037069">
    <property type="entry name" value="AcylCoA_DH/ox_N_sf"/>
</dbReference>
<evidence type="ECO:0000256" key="8">
    <source>
        <dbReference type="ARBA" id="ARBA00034317"/>
    </source>
</evidence>
<keyword evidence="3" id="KW-0288">FMN</keyword>
<dbReference type="EC" id="1.14.14.21" evidence="9"/>
<evidence type="ECO:0000256" key="13">
    <source>
        <dbReference type="ARBA" id="ARBA00049456"/>
    </source>
</evidence>
<dbReference type="Gene3D" id="2.40.110.10">
    <property type="entry name" value="Butyryl-CoA Dehydrogenase, subunit A, domain 2"/>
    <property type="match status" value="1"/>
</dbReference>
<comment type="subcellular location">
    <subcellularLocation>
        <location evidence="1">Cytoplasm</location>
    </subcellularLocation>
</comment>
<evidence type="ECO:0000259" key="14">
    <source>
        <dbReference type="Pfam" id="PF02770"/>
    </source>
</evidence>
<dbReference type="Gene3D" id="1.20.140.10">
    <property type="entry name" value="Butyryl-CoA Dehydrogenase, subunit A, domain 3"/>
    <property type="match status" value="1"/>
</dbReference>
<dbReference type="SUPFAM" id="SSF56645">
    <property type="entry name" value="Acyl-CoA dehydrogenase NM domain-like"/>
    <property type="match status" value="1"/>
</dbReference>
<dbReference type="Pfam" id="PF08028">
    <property type="entry name" value="Acyl-CoA_dh_2"/>
    <property type="match status" value="1"/>
</dbReference>
<keyword evidence="5" id="KW-0560">Oxidoreductase</keyword>
<evidence type="ECO:0000256" key="7">
    <source>
        <dbReference type="ARBA" id="ARBA00034307"/>
    </source>
</evidence>
<comment type="catalytic activity">
    <reaction evidence="11">
        <text>dibenzothiophene + FMNH2 + O2 = dibenzothiophene 5-oxide + FMN + H2O + H(+)</text>
        <dbReference type="Rhea" id="RHEA:49076"/>
        <dbReference type="ChEBI" id="CHEBI:15377"/>
        <dbReference type="ChEBI" id="CHEBI:15378"/>
        <dbReference type="ChEBI" id="CHEBI:15379"/>
        <dbReference type="ChEBI" id="CHEBI:23681"/>
        <dbReference type="ChEBI" id="CHEBI:23683"/>
        <dbReference type="ChEBI" id="CHEBI:57618"/>
        <dbReference type="ChEBI" id="CHEBI:58210"/>
    </reaction>
</comment>
<organism evidence="16 17">
    <name type="scientific">Microbacterium marinilacus</name>
    <dbReference type="NCBI Taxonomy" id="415209"/>
    <lineage>
        <taxon>Bacteria</taxon>
        <taxon>Bacillati</taxon>
        <taxon>Actinomycetota</taxon>
        <taxon>Actinomycetes</taxon>
        <taxon>Micrococcales</taxon>
        <taxon>Microbacteriaceae</taxon>
        <taxon>Microbacterium</taxon>
    </lineage>
</organism>
<evidence type="ECO:0000256" key="5">
    <source>
        <dbReference type="ARBA" id="ARBA00023002"/>
    </source>
</evidence>
<evidence type="ECO:0000313" key="16">
    <source>
        <dbReference type="EMBL" id="GAA3667501.1"/>
    </source>
</evidence>
<dbReference type="PANTHER" id="PTHR43884:SF12">
    <property type="entry name" value="ISOVALERYL-COA DEHYDROGENASE, MITOCHONDRIAL-RELATED"/>
    <property type="match status" value="1"/>
</dbReference>
<dbReference type="PIRSF" id="PIRSF016578">
    <property type="entry name" value="HsaA"/>
    <property type="match status" value="1"/>
</dbReference>
<evidence type="ECO:0000256" key="12">
    <source>
        <dbReference type="ARBA" id="ARBA00048445"/>
    </source>
</evidence>
<evidence type="ECO:0000256" key="10">
    <source>
        <dbReference type="ARBA" id="ARBA00034345"/>
    </source>
</evidence>
<keyword evidence="17" id="KW-1185">Reference proteome</keyword>
<evidence type="ECO:0000256" key="6">
    <source>
        <dbReference type="ARBA" id="ARBA00023033"/>
    </source>
</evidence>
<dbReference type="RefSeq" id="WP_221858279.1">
    <property type="nucleotide sequence ID" value="NZ_BAAAYV010000025.1"/>
</dbReference>
<evidence type="ECO:0000256" key="3">
    <source>
        <dbReference type="ARBA" id="ARBA00022643"/>
    </source>
</evidence>
<comment type="catalytic activity">
    <reaction evidence="12">
        <text>dibenzothiophene 5-oxide + FMNH2 + O2 = dibenzothiophene 5,5-dioxide + FMN + H2O + H(+)</text>
        <dbReference type="Rhea" id="RHEA:49080"/>
        <dbReference type="ChEBI" id="CHEBI:15377"/>
        <dbReference type="ChEBI" id="CHEBI:15378"/>
        <dbReference type="ChEBI" id="CHEBI:15379"/>
        <dbReference type="ChEBI" id="CHEBI:23683"/>
        <dbReference type="ChEBI" id="CHEBI:57618"/>
        <dbReference type="ChEBI" id="CHEBI:58210"/>
        <dbReference type="ChEBI" id="CHEBI:90356"/>
    </reaction>
</comment>
<dbReference type="InterPro" id="IPR009100">
    <property type="entry name" value="AcylCoA_DH/oxidase_NM_dom_sf"/>
</dbReference>
<dbReference type="Pfam" id="PF02770">
    <property type="entry name" value="Acyl-CoA_dh_M"/>
    <property type="match status" value="1"/>
</dbReference>
<evidence type="ECO:0000313" key="17">
    <source>
        <dbReference type="Proteomes" id="UP001410795"/>
    </source>
</evidence>
<evidence type="ECO:0000256" key="1">
    <source>
        <dbReference type="ARBA" id="ARBA00004496"/>
    </source>
</evidence>
<evidence type="ECO:0000256" key="4">
    <source>
        <dbReference type="ARBA" id="ARBA00022741"/>
    </source>
</evidence>
<comment type="catalytic activity">
    <reaction evidence="13">
        <text>dibenzothiophene + 2 FMNH2 + 2 O2 = dibenzothiophene 5,5-dioxide + 2 FMN + 2 H2O + 2 H(+)</text>
        <dbReference type="Rhea" id="RHEA:49072"/>
        <dbReference type="ChEBI" id="CHEBI:15377"/>
        <dbReference type="ChEBI" id="CHEBI:15378"/>
        <dbReference type="ChEBI" id="CHEBI:15379"/>
        <dbReference type="ChEBI" id="CHEBI:23681"/>
        <dbReference type="ChEBI" id="CHEBI:57618"/>
        <dbReference type="ChEBI" id="CHEBI:58210"/>
        <dbReference type="ChEBI" id="CHEBI:90356"/>
        <dbReference type="EC" id="1.14.14.21"/>
    </reaction>
</comment>
<reference evidence="17" key="1">
    <citation type="journal article" date="2019" name="Int. J. Syst. Evol. Microbiol.">
        <title>The Global Catalogue of Microorganisms (GCM) 10K type strain sequencing project: providing services to taxonomists for standard genome sequencing and annotation.</title>
        <authorList>
            <consortium name="The Broad Institute Genomics Platform"/>
            <consortium name="The Broad Institute Genome Sequencing Center for Infectious Disease"/>
            <person name="Wu L."/>
            <person name="Ma J."/>
        </authorList>
    </citation>
    <scope>NUCLEOTIDE SEQUENCE [LARGE SCALE GENOMIC DNA]</scope>
    <source>
        <strain evidence="17">JCM 16546</strain>
    </source>
</reference>
<dbReference type="SUPFAM" id="SSF47203">
    <property type="entry name" value="Acyl-CoA dehydrogenase C-terminal domain-like"/>
    <property type="match status" value="1"/>
</dbReference>
<accession>A0ABP7BSI0</accession>
<dbReference type="InterPro" id="IPR006091">
    <property type="entry name" value="Acyl-CoA_Oxase/DH_mid-dom"/>
</dbReference>
<evidence type="ECO:0000256" key="11">
    <source>
        <dbReference type="ARBA" id="ARBA00047859"/>
    </source>
</evidence>
<dbReference type="InterPro" id="IPR036250">
    <property type="entry name" value="AcylCo_DH-like_C"/>
</dbReference>
<proteinExistence type="inferred from homology"/>
<gene>
    <name evidence="16" type="ORF">GCM10022202_31960</name>
</gene>
<dbReference type="EMBL" id="BAAAYV010000025">
    <property type="protein sequence ID" value="GAA3667501.1"/>
    <property type="molecule type" value="Genomic_DNA"/>
</dbReference>
<comment type="similarity">
    <text evidence="8">Belongs to the DszC flavin monooxygenase family.</text>
</comment>
<keyword evidence="4" id="KW-0547">Nucleotide-binding</keyword>
<sequence length="398" mass="42880">MTGLGQESADAEFERLAARYRPIFDEIAVGEAQRERDGVAPHEQLRWLIGAGFAGLRIPRELGGEQARLSTVLRLIAELAVADVNLAHVWRNHFSFVEDRLYDRRDPRSDEWLARLGRGEIVGGGWSEPGAAGTAGTISTRIARDGDDWVLDGVKYYSTGSVYARWSTVLALDPDGTEVVVLVDTGSPGVRIGDDWDGFGQRLTGSGSVAYEGVRVPSDRVFAYATRYSYQRQFYQSTLNALLVGVGRAIERDGAAALRARVRSHRNATVPTPTDDPELLEVLGSVSAAVYAAQTAFERSLVLTDALIERAGAADAGDDAGLGHASVQAVAQTQLVATTAVLDAATRVFDALGASGTSHRLGLDRHWRNARTLASHNPRVYVARLLGDALVNGRDLTA</sequence>
<evidence type="ECO:0000256" key="9">
    <source>
        <dbReference type="ARBA" id="ARBA00034328"/>
    </source>
</evidence>
<dbReference type="PANTHER" id="PTHR43884">
    <property type="entry name" value="ACYL-COA DEHYDROGENASE"/>
    <property type="match status" value="1"/>
</dbReference>
<protein>
    <recommendedName>
        <fullName evidence="10">Dibenzothiophene monooxygenase</fullName>
        <ecNumber evidence="9">1.14.14.21</ecNumber>
    </recommendedName>
</protein>